<evidence type="ECO:0000256" key="7">
    <source>
        <dbReference type="SAM" id="Phobius"/>
    </source>
</evidence>
<comment type="subcellular location">
    <subcellularLocation>
        <location evidence="1">Membrane</location>
        <topology evidence="1">Multi-pass membrane protein</topology>
    </subcellularLocation>
</comment>
<evidence type="ECO:0000256" key="5">
    <source>
        <dbReference type="ARBA" id="ARBA00022989"/>
    </source>
</evidence>
<sequence>MLAMDIVVTYLAVVFGLGLAARLVKMPPLVGFLAAGFALNAMGVPQIEELSLMSDIGVTLMLFAIGLRLDLRTLLGKAVWLTAGAHMLLMTVIGAAFLAAMSALGAFGPEELHILAVLALVLSFSSTIFVVKILQDRGDEQALYGNICIGVLILQDIAAVAVISVSRGEAPSILTLGLIVVIPVLAWVTKDWYRLGQGEMGALFGIAMALIPGYALFEWLGLSGSLGALVMGLILAPRPGSDQLSTTLFTVKELLLVGFFVSIGFQGLPTLQNVTVGLLLLLLLPLQAIFYWVVLWLIGMRNRTSVLASLLLSNYSEFALIVAAIGTEAGWLSPHWLLSLVIAVSAGFIVSSVVNPRTVSWASRIAQRLPARPPDKIHPEDRPVEVGDATAIVLGMGRVGRATCAQLEEEHGYKVLGVEHDPQRVHALQEQGVNIVEGDATDYDFWTRVVRTGLIEIIVLAMPSQHANIDALRELRRIGYHKATVAAVALYREDVEELEELGVDIVVHLYAGAGEALADRAAEARESQGAKEA</sequence>
<dbReference type="PANTHER" id="PTHR42751">
    <property type="entry name" value="SODIUM/HYDROGEN EXCHANGER FAMILY/TRKA DOMAIN PROTEIN"/>
    <property type="match status" value="1"/>
</dbReference>
<evidence type="ECO:0000256" key="1">
    <source>
        <dbReference type="ARBA" id="ARBA00004141"/>
    </source>
</evidence>
<feature type="transmembrane region" description="Helical" evidence="7">
    <location>
        <begin position="336"/>
        <end position="354"/>
    </location>
</feature>
<accession>A0A6N4UVR6</accession>
<dbReference type="PANTHER" id="PTHR42751:SF1">
    <property type="entry name" value="CATION_PROTON ANTIPORTER YBAL-RELATED"/>
    <property type="match status" value="1"/>
</dbReference>
<dbReference type="SUPFAM" id="SSF51735">
    <property type="entry name" value="NAD(P)-binding Rossmann-fold domains"/>
    <property type="match status" value="1"/>
</dbReference>
<dbReference type="EMBL" id="AP022565">
    <property type="protein sequence ID" value="BBX28509.1"/>
    <property type="molecule type" value="Genomic_DNA"/>
</dbReference>
<feature type="transmembrane region" description="Helical" evidence="7">
    <location>
        <begin position="274"/>
        <end position="298"/>
    </location>
</feature>
<dbReference type="Pfam" id="PF02254">
    <property type="entry name" value="TrkA_N"/>
    <property type="match status" value="1"/>
</dbReference>
<feature type="transmembrane region" description="Helical" evidence="7">
    <location>
        <begin position="6"/>
        <end position="24"/>
    </location>
</feature>
<dbReference type="GO" id="GO:1902600">
    <property type="term" value="P:proton transmembrane transport"/>
    <property type="evidence" value="ECO:0007669"/>
    <property type="project" value="InterPro"/>
</dbReference>
<keyword evidence="10" id="KW-1185">Reference proteome</keyword>
<dbReference type="KEGG" id="malv:MALV_36340"/>
<reference evidence="9 10" key="1">
    <citation type="journal article" date="2019" name="Emerg. Microbes Infect.">
        <title>Comprehensive subspecies identification of 175 nontuberculous mycobacteria species based on 7547 genomic profiles.</title>
        <authorList>
            <person name="Matsumoto Y."/>
            <person name="Kinjo T."/>
            <person name="Motooka D."/>
            <person name="Nabeya D."/>
            <person name="Jung N."/>
            <person name="Uechi K."/>
            <person name="Horii T."/>
            <person name="Iida T."/>
            <person name="Fujita J."/>
            <person name="Nakamura S."/>
        </authorList>
    </citation>
    <scope>NUCLEOTIDE SEQUENCE [LARGE SCALE GENOMIC DNA]</scope>
    <source>
        <strain evidence="9 10">JCM 12272</strain>
    </source>
</reference>
<organism evidence="9 10">
    <name type="scientific">Mycolicibacterium alvei</name>
    <dbReference type="NCBI Taxonomy" id="67081"/>
    <lineage>
        <taxon>Bacteria</taxon>
        <taxon>Bacillati</taxon>
        <taxon>Actinomycetota</taxon>
        <taxon>Actinomycetes</taxon>
        <taxon>Mycobacteriales</taxon>
        <taxon>Mycobacteriaceae</taxon>
        <taxon>Mycolicibacterium</taxon>
    </lineage>
</organism>
<name>A0A6N4UVR6_9MYCO</name>
<gene>
    <name evidence="9" type="ORF">MALV_36340</name>
</gene>
<feature type="transmembrane region" description="Helical" evidence="7">
    <location>
        <begin position="78"/>
        <end position="100"/>
    </location>
</feature>
<proteinExistence type="inferred from homology"/>
<dbReference type="GO" id="GO:0006813">
    <property type="term" value="P:potassium ion transport"/>
    <property type="evidence" value="ECO:0007669"/>
    <property type="project" value="InterPro"/>
</dbReference>
<dbReference type="GO" id="GO:0016020">
    <property type="term" value="C:membrane"/>
    <property type="evidence" value="ECO:0007669"/>
    <property type="project" value="UniProtKB-SubCell"/>
</dbReference>
<comment type="similarity">
    <text evidence="2">Belongs to the monovalent cation:proton antiporter 2 (CPA2) transporter (TC 2.A.37) family.</text>
</comment>
<feature type="transmembrane region" description="Helical" evidence="7">
    <location>
        <begin position="195"/>
        <end position="213"/>
    </location>
</feature>
<protein>
    <submittedName>
        <fullName evidence="9">Potassium transporter Kef</fullName>
    </submittedName>
</protein>
<feature type="transmembrane region" description="Helical" evidence="7">
    <location>
        <begin position="53"/>
        <end position="71"/>
    </location>
</feature>
<feature type="transmembrane region" description="Helical" evidence="7">
    <location>
        <begin position="170"/>
        <end position="188"/>
    </location>
</feature>
<dbReference type="InterPro" id="IPR036291">
    <property type="entry name" value="NAD(P)-bd_dom_sf"/>
</dbReference>
<evidence type="ECO:0000259" key="8">
    <source>
        <dbReference type="PROSITE" id="PS51201"/>
    </source>
</evidence>
<dbReference type="Gene3D" id="1.20.1530.20">
    <property type="match status" value="1"/>
</dbReference>
<keyword evidence="4 7" id="KW-0812">Transmembrane</keyword>
<dbReference type="GO" id="GO:0015297">
    <property type="term" value="F:antiporter activity"/>
    <property type="evidence" value="ECO:0007669"/>
    <property type="project" value="InterPro"/>
</dbReference>
<feature type="transmembrane region" description="Helical" evidence="7">
    <location>
        <begin position="305"/>
        <end position="324"/>
    </location>
</feature>
<feature type="domain" description="RCK N-terminal" evidence="8">
    <location>
        <begin position="388"/>
        <end position="507"/>
    </location>
</feature>
<keyword evidence="5 7" id="KW-1133">Transmembrane helix</keyword>
<evidence type="ECO:0000256" key="4">
    <source>
        <dbReference type="ARBA" id="ARBA00022692"/>
    </source>
</evidence>
<evidence type="ECO:0000256" key="6">
    <source>
        <dbReference type="ARBA" id="ARBA00023136"/>
    </source>
</evidence>
<evidence type="ECO:0000256" key="3">
    <source>
        <dbReference type="ARBA" id="ARBA00022448"/>
    </source>
</evidence>
<evidence type="ECO:0000256" key="2">
    <source>
        <dbReference type="ARBA" id="ARBA00005551"/>
    </source>
</evidence>
<keyword evidence="6 7" id="KW-0472">Membrane</keyword>
<dbReference type="InterPro" id="IPR038770">
    <property type="entry name" value="Na+/solute_symporter_sf"/>
</dbReference>
<dbReference type="InterPro" id="IPR006153">
    <property type="entry name" value="Cation/H_exchanger_TM"/>
</dbReference>
<dbReference type="AlphaFoldDB" id="A0A6N4UVR6"/>
<dbReference type="InterPro" id="IPR003148">
    <property type="entry name" value="RCK_N"/>
</dbReference>
<evidence type="ECO:0000313" key="10">
    <source>
        <dbReference type="Proteomes" id="UP000466906"/>
    </source>
</evidence>
<feature type="transmembrane region" description="Helical" evidence="7">
    <location>
        <begin position="112"/>
        <end position="131"/>
    </location>
</feature>
<evidence type="ECO:0000313" key="9">
    <source>
        <dbReference type="EMBL" id="BBX28509.1"/>
    </source>
</evidence>
<keyword evidence="3" id="KW-0813">Transport</keyword>
<feature type="transmembrane region" description="Helical" evidence="7">
    <location>
        <begin position="143"/>
        <end position="164"/>
    </location>
</feature>
<dbReference type="PROSITE" id="PS51201">
    <property type="entry name" value="RCK_N"/>
    <property type="match status" value="1"/>
</dbReference>
<dbReference type="Pfam" id="PF00999">
    <property type="entry name" value="Na_H_Exchanger"/>
    <property type="match status" value="1"/>
</dbReference>
<dbReference type="Proteomes" id="UP000466906">
    <property type="component" value="Chromosome"/>
</dbReference>
<dbReference type="Gene3D" id="3.40.50.720">
    <property type="entry name" value="NAD(P)-binding Rossmann-like Domain"/>
    <property type="match status" value="1"/>
</dbReference>